<dbReference type="InterPro" id="IPR035906">
    <property type="entry name" value="MetI-like_sf"/>
</dbReference>
<dbReference type="InterPro" id="IPR051393">
    <property type="entry name" value="ABC_transporter_permease"/>
</dbReference>
<keyword evidence="5 7" id="KW-1133">Transmembrane helix</keyword>
<feature type="transmembrane region" description="Helical" evidence="7">
    <location>
        <begin position="35"/>
        <end position="61"/>
    </location>
</feature>
<dbReference type="Gene3D" id="1.10.3720.10">
    <property type="entry name" value="MetI-like"/>
    <property type="match status" value="1"/>
</dbReference>
<comment type="subcellular location">
    <subcellularLocation>
        <location evidence="1 7">Cell membrane</location>
        <topology evidence="1 7">Multi-pass membrane protein</topology>
    </subcellularLocation>
</comment>
<gene>
    <name evidence="9" type="ORF">HMPREF9473_03887</name>
</gene>
<keyword evidence="4 7" id="KW-0812">Transmembrane</keyword>
<keyword evidence="10" id="KW-1185">Reference proteome</keyword>
<evidence type="ECO:0000256" key="1">
    <source>
        <dbReference type="ARBA" id="ARBA00004651"/>
    </source>
</evidence>
<comment type="caution">
    <text evidence="9">The sequence shown here is derived from an EMBL/GenBank/DDBJ whole genome shotgun (WGS) entry which is preliminary data.</text>
</comment>
<dbReference type="InterPro" id="IPR000515">
    <property type="entry name" value="MetI-like"/>
</dbReference>
<evidence type="ECO:0000256" key="2">
    <source>
        <dbReference type="ARBA" id="ARBA00022448"/>
    </source>
</evidence>
<proteinExistence type="inferred from homology"/>
<reference evidence="9 10" key="1">
    <citation type="submission" date="2011-08" db="EMBL/GenBank/DDBJ databases">
        <title>The Genome Sequence of Clostridium hathewayi WAL-18680.</title>
        <authorList>
            <consortium name="The Broad Institute Genome Sequencing Platform"/>
            <person name="Earl A."/>
            <person name="Ward D."/>
            <person name="Feldgarden M."/>
            <person name="Gevers D."/>
            <person name="Finegold S.M."/>
            <person name="Summanen P.H."/>
            <person name="Molitoris D.R."/>
            <person name="Song M."/>
            <person name="Daigneault M."/>
            <person name="Allen-Vercoe E."/>
            <person name="Young S.K."/>
            <person name="Zeng Q."/>
            <person name="Gargeya S."/>
            <person name="Fitzgerald M."/>
            <person name="Haas B."/>
            <person name="Abouelleil A."/>
            <person name="Alvarado L."/>
            <person name="Arachchi H.M."/>
            <person name="Berlin A."/>
            <person name="Brown A."/>
            <person name="Chapman S.B."/>
            <person name="Chen Z."/>
            <person name="Dunbar C."/>
            <person name="Freedman E."/>
            <person name="Gearin G."/>
            <person name="Gellesch M."/>
            <person name="Goldberg J."/>
            <person name="Griggs A."/>
            <person name="Gujja S."/>
            <person name="Heiman D."/>
            <person name="Howarth C."/>
            <person name="Larson L."/>
            <person name="Lui A."/>
            <person name="MacDonald P.J.P."/>
            <person name="Montmayeur A."/>
            <person name="Murphy C."/>
            <person name="Neiman D."/>
            <person name="Pearson M."/>
            <person name="Priest M."/>
            <person name="Roberts A."/>
            <person name="Saif S."/>
            <person name="Shea T."/>
            <person name="Shenoy N."/>
            <person name="Sisk P."/>
            <person name="Stolte C."/>
            <person name="Sykes S."/>
            <person name="Wortman J."/>
            <person name="Nusbaum C."/>
            <person name="Birren B."/>
        </authorList>
    </citation>
    <scope>NUCLEOTIDE SEQUENCE [LARGE SCALE GENOMIC DNA]</scope>
    <source>
        <strain evidence="9 10">WAL-18680</strain>
    </source>
</reference>
<accession>G5IK59</accession>
<dbReference type="GO" id="GO:0055085">
    <property type="term" value="P:transmembrane transport"/>
    <property type="evidence" value="ECO:0007669"/>
    <property type="project" value="InterPro"/>
</dbReference>
<dbReference type="GO" id="GO:0005886">
    <property type="term" value="C:plasma membrane"/>
    <property type="evidence" value="ECO:0007669"/>
    <property type="project" value="UniProtKB-SubCell"/>
</dbReference>
<feature type="transmembrane region" description="Helical" evidence="7">
    <location>
        <begin position="152"/>
        <end position="172"/>
    </location>
</feature>
<dbReference type="SUPFAM" id="SSF161098">
    <property type="entry name" value="MetI-like"/>
    <property type="match status" value="1"/>
</dbReference>
<evidence type="ECO:0000313" key="9">
    <source>
        <dbReference type="EMBL" id="EHI58123.1"/>
    </source>
</evidence>
<evidence type="ECO:0000256" key="7">
    <source>
        <dbReference type="RuleBase" id="RU363032"/>
    </source>
</evidence>
<dbReference type="PATRIC" id="fig|742737.3.peg.3871"/>
<dbReference type="CDD" id="cd06261">
    <property type="entry name" value="TM_PBP2"/>
    <property type="match status" value="1"/>
</dbReference>
<dbReference type="RefSeq" id="WP_006781878.1">
    <property type="nucleotide sequence ID" value="NZ_JH379028.1"/>
</dbReference>
<evidence type="ECO:0000313" key="10">
    <source>
        <dbReference type="Proteomes" id="UP000005384"/>
    </source>
</evidence>
<dbReference type="HOGENOM" id="CLU_016047_0_4_9"/>
<feature type="transmembrane region" description="Helical" evidence="7">
    <location>
        <begin position="6"/>
        <end position="28"/>
    </location>
</feature>
<organism evidence="9 10">
    <name type="scientific">Hungatella hathewayi WAL-18680</name>
    <dbReference type="NCBI Taxonomy" id="742737"/>
    <lineage>
        <taxon>Bacteria</taxon>
        <taxon>Bacillati</taxon>
        <taxon>Bacillota</taxon>
        <taxon>Clostridia</taxon>
        <taxon>Lachnospirales</taxon>
        <taxon>Lachnospiraceae</taxon>
        <taxon>Hungatella</taxon>
    </lineage>
</organism>
<evidence type="ECO:0000259" key="8">
    <source>
        <dbReference type="PROSITE" id="PS50928"/>
    </source>
</evidence>
<name>G5IK59_9FIRM</name>
<evidence type="ECO:0000256" key="5">
    <source>
        <dbReference type="ARBA" id="ARBA00022989"/>
    </source>
</evidence>
<keyword evidence="6 7" id="KW-0472">Membrane</keyword>
<evidence type="ECO:0000256" key="4">
    <source>
        <dbReference type="ARBA" id="ARBA00022692"/>
    </source>
</evidence>
<dbReference type="PANTHER" id="PTHR30193">
    <property type="entry name" value="ABC TRANSPORTER PERMEASE PROTEIN"/>
    <property type="match status" value="1"/>
</dbReference>
<comment type="similarity">
    <text evidence="7">Belongs to the binding-protein-dependent transport system permease family.</text>
</comment>
<dbReference type="EMBL" id="ADLN01000107">
    <property type="protein sequence ID" value="EHI58123.1"/>
    <property type="molecule type" value="Genomic_DNA"/>
</dbReference>
<evidence type="ECO:0000256" key="6">
    <source>
        <dbReference type="ARBA" id="ARBA00023136"/>
    </source>
</evidence>
<dbReference type="Pfam" id="PF00528">
    <property type="entry name" value="BPD_transp_1"/>
    <property type="match status" value="1"/>
</dbReference>
<keyword evidence="3" id="KW-1003">Cell membrane</keyword>
<sequence>MLSSVAAATVFMYFFVKGGAMSSFLSLFGLPNVTWYANVALAMPFIGILYLWQTVGFYMIYYLSGLQNISPQLYEAAQIDGAGKVQTFLKITVPNLKPTTFLVVTYGIIQSFQLFDQISVITSSNGGLGSPAGATSTLLTFFYTQSFKYYKMGYGSAIAMVLFIIILVISAAQRKLIRLED</sequence>
<dbReference type="PANTHER" id="PTHR30193:SF37">
    <property type="entry name" value="INNER MEMBRANE ABC TRANSPORTER PERMEASE PROTEIN YCJO"/>
    <property type="match status" value="1"/>
</dbReference>
<feature type="domain" description="ABC transmembrane type-1" evidence="8">
    <location>
        <begin position="1"/>
        <end position="173"/>
    </location>
</feature>
<dbReference type="AlphaFoldDB" id="G5IK59"/>
<keyword evidence="2 7" id="KW-0813">Transport</keyword>
<evidence type="ECO:0000256" key="3">
    <source>
        <dbReference type="ARBA" id="ARBA00022475"/>
    </source>
</evidence>
<protein>
    <recommendedName>
        <fullName evidence="8">ABC transmembrane type-1 domain-containing protein</fullName>
    </recommendedName>
</protein>
<dbReference type="PROSITE" id="PS50928">
    <property type="entry name" value="ABC_TM1"/>
    <property type="match status" value="1"/>
</dbReference>
<dbReference type="Proteomes" id="UP000005384">
    <property type="component" value="Unassembled WGS sequence"/>
</dbReference>